<accession>A0A2Z7CXA9</accession>
<keyword evidence="3" id="KW-1185">Reference proteome</keyword>
<proteinExistence type="predicted"/>
<name>A0A2Z7CXA9_9LAMI</name>
<evidence type="ECO:0000313" key="3">
    <source>
        <dbReference type="Proteomes" id="UP000250235"/>
    </source>
</evidence>
<feature type="compositionally biased region" description="Low complexity" evidence="1">
    <location>
        <begin position="298"/>
        <end position="307"/>
    </location>
</feature>
<gene>
    <name evidence="2" type="ORF">F511_32688</name>
</gene>
<reference evidence="2 3" key="1">
    <citation type="journal article" date="2015" name="Proc. Natl. Acad. Sci. U.S.A.">
        <title>The resurrection genome of Boea hygrometrica: A blueprint for survival of dehydration.</title>
        <authorList>
            <person name="Xiao L."/>
            <person name="Yang G."/>
            <person name="Zhang L."/>
            <person name="Yang X."/>
            <person name="Zhao S."/>
            <person name="Ji Z."/>
            <person name="Zhou Q."/>
            <person name="Hu M."/>
            <person name="Wang Y."/>
            <person name="Chen M."/>
            <person name="Xu Y."/>
            <person name="Jin H."/>
            <person name="Xiao X."/>
            <person name="Hu G."/>
            <person name="Bao F."/>
            <person name="Hu Y."/>
            <person name="Wan P."/>
            <person name="Li L."/>
            <person name="Deng X."/>
            <person name="Kuang T."/>
            <person name="Xiang C."/>
            <person name="Zhu J.K."/>
            <person name="Oliver M.J."/>
            <person name="He Y."/>
        </authorList>
    </citation>
    <scope>NUCLEOTIDE SEQUENCE [LARGE SCALE GENOMIC DNA]</scope>
    <source>
        <strain evidence="3">cv. XS01</strain>
    </source>
</reference>
<dbReference type="Proteomes" id="UP000250235">
    <property type="component" value="Unassembled WGS sequence"/>
</dbReference>
<sequence>MYILAKYKEQLLRMIMESHRQFCIPGQHWTATASQIFDLLSDAHSQSMEDLLAQQREHGLSMDQPCPSSIVDSSVDSGVILARFYSIANSTCWVRPVILVNGIWTPVQGPDFWRSSCRLSLFLNKMKMPAPAIKEIFVPHVSFIEPVQYWTAVPWMIRIWQWTKVCEEIVQFSMFGGLRPVREDICQDITVYNLGVERIPVDFLRMFAQGVACHSFVDSVVQRDLGDIQEVFLTDVEEVDLVSSDVSTVYRSPSPFSPVVYSFENDWHFALGPAIFSHVEQEERLYFVQSPESPPAISPHHASSSSSTDVSMHFDSTDIPALEDLRSSLAPRIHDSNCETLSKVNAVELGVRGDLLKVQVLLRQSFETACRVLERQGTTQTTQITDLKKGLMAPVGTIFQDLFDIKKKQREQDAKLITMDEQIAAIRSEHLDFQSKIAADILSLSTQVGDIADYLRGGAAKKGEIGSSSRPSTILKQYYLSLVTPDFATLLFLEIVQVTFTIDSFRKQLVQHDIVCFNRFDDDSHSRISDIMMSPSYSATTFPTDMMTSAVLKFVNGKI</sequence>
<evidence type="ECO:0000256" key="1">
    <source>
        <dbReference type="SAM" id="MobiDB-lite"/>
    </source>
</evidence>
<dbReference type="EMBL" id="KQ992366">
    <property type="protein sequence ID" value="KZV50617.1"/>
    <property type="molecule type" value="Genomic_DNA"/>
</dbReference>
<organism evidence="2 3">
    <name type="scientific">Dorcoceras hygrometricum</name>
    <dbReference type="NCBI Taxonomy" id="472368"/>
    <lineage>
        <taxon>Eukaryota</taxon>
        <taxon>Viridiplantae</taxon>
        <taxon>Streptophyta</taxon>
        <taxon>Embryophyta</taxon>
        <taxon>Tracheophyta</taxon>
        <taxon>Spermatophyta</taxon>
        <taxon>Magnoliopsida</taxon>
        <taxon>eudicotyledons</taxon>
        <taxon>Gunneridae</taxon>
        <taxon>Pentapetalae</taxon>
        <taxon>asterids</taxon>
        <taxon>lamiids</taxon>
        <taxon>Lamiales</taxon>
        <taxon>Gesneriaceae</taxon>
        <taxon>Didymocarpoideae</taxon>
        <taxon>Trichosporeae</taxon>
        <taxon>Loxocarpinae</taxon>
        <taxon>Dorcoceras</taxon>
    </lineage>
</organism>
<dbReference type="AlphaFoldDB" id="A0A2Z7CXA9"/>
<feature type="region of interest" description="Disordered" evidence="1">
    <location>
        <begin position="290"/>
        <end position="312"/>
    </location>
</feature>
<protein>
    <submittedName>
        <fullName evidence="2">Nuclear-pore anchor</fullName>
    </submittedName>
</protein>
<evidence type="ECO:0000313" key="2">
    <source>
        <dbReference type="EMBL" id="KZV50617.1"/>
    </source>
</evidence>